<dbReference type="Gene3D" id="2.60.40.4070">
    <property type="match status" value="2"/>
</dbReference>
<protein>
    <recommendedName>
        <fullName evidence="2">FlgD/Vpr Ig-like domain-containing protein</fullName>
    </recommendedName>
</protein>
<comment type="caution">
    <text evidence="3">The sequence shown here is derived from an EMBL/GenBank/DDBJ whole genome shotgun (WGS) entry which is preliminary data.</text>
</comment>
<evidence type="ECO:0000256" key="1">
    <source>
        <dbReference type="SAM" id="SignalP"/>
    </source>
</evidence>
<evidence type="ECO:0000313" key="3">
    <source>
        <dbReference type="EMBL" id="MBF4763386.1"/>
    </source>
</evidence>
<accession>A0A930VF08</accession>
<organism evidence="3 4">
    <name type="scientific">Nocardioides islandensis</name>
    <dbReference type="NCBI Taxonomy" id="433663"/>
    <lineage>
        <taxon>Bacteria</taxon>
        <taxon>Bacillati</taxon>
        <taxon>Actinomycetota</taxon>
        <taxon>Actinomycetes</taxon>
        <taxon>Propionibacteriales</taxon>
        <taxon>Nocardioidaceae</taxon>
        <taxon>Nocardioides</taxon>
    </lineage>
</organism>
<evidence type="ECO:0000313" key="4">
    <source>
        <dbReference type="Proteomes" id="UP000640489"/>
    </source>
</evidence>
<feature type="signal peptide" evidence="1">
    <location>
        <begin position="1"/>
        <end position="18"/>
    </location>
</feature>
<dbReference type="RefSeq" id="WP_194706567.1">
    <property type="nucleotide sequence ID" value="NZ_JADKPN010000004.1"/>
</dbReference>
<feature type="domain" description="FlgD/Vpr Ig-like" evidence="2">
    <location>
        <begin position="44"/>
        <end position="108"/>
    </location>
</feature>
<dbReference type="EMBL" id="JADKPN010000004">
    <property type="protein sequence ID" value="MBF4763386.1"/>
    <property type="molecule type" value="Genomic_DNA"/>
</dbReference>
<dbReference type="Proteomes" id="UP000640489">
    <property type="component" value="Unassembled WGS sequence"/>
</dbReference>
<keyword evidence="4" id="KW-1185">Reference proteome</keyword>
<gene>
    <name evidence="3" type="ORF">ISU07_09640</name>
</gene>
<dbReference type="AlphaFoldDB" id="A0A930VF08"/>
<dbReference type="InterPro" id="IPR025965">
    <property type="entry name" value="FlgD/Vpr_Ig-like"/>
</dbReference>
<dbReference type="Pfam" id="PF13860">
    <property type="entry name" value="FlgD_ig"/>
    <property type="match status" value="1"/>
</dbReference>
<sequence length="395" mass="43423">MALLLVTGLLVPALGASAAGHRDLIEWVHAYNLFSPNGDGRRDTVRFVFDLAHGARVTAGVRASGGTVLHAQSLHRLDSGRHHWTWDGRSDDGTVVADGSYDIWIRARRGAVTQTLKTRAVADTVAQGRLVTSRPTVYPRAQIVDDQIQLVYVAEGWSPYVVWVGEDFQPRTELRILNHRDKVVRDEVVKDSATPTFTWDARRTDGTALAEGTYRARLRTIDQAGNLLRLSQRITVSHAQLVEQVWTNTVPAATAGRFYPWFDLGCNDCYNFASPVASDRYPGGLSFRPNESTWGTSGYFLMDLPFTAAPVDTYRITAVGGPTVPGASDVGALSGVLMRGDSTASSPWFHVDLVDYPYLPVGEAPIHWTFGTKPPNSFDVATFSVEYRYYVSAAS</sequence>
<evidence type="ECO:0000259" key="2">
    <source>
        <dbReference type="Pfam" id="PF13860"/>
    </source>
</evidence>
<name>A0A930VF08_9ACTN</name>
<proteinExistence type="predicted"/>
<keyword evidence="1" id="KW-0732">Signal</keyword>
<feature type="chain" id="PRO_5037434627" description="FlgD/Vpr Ig-like domain-containing protein" evidence="1">
    <location>
        <begin position="19"/>
        <end position="395"/>
    </location>
</feature>
<reference evidence="3" key="1">
    <citation type="submission" date="2020-11" db="EMBL/GenBank/DDBJ databases">
        <title>Nocardioides sp. nov., isolated from Soil of Cynanchum wilfordii Hemsley rhizosphere.</title>
        <authorList>
            <person name="Lee J.-S."/>
            <person name="Suh M.K."/>
            <person name="Kim J.-S."/>
        </authorList>
    </citation>
    <scope>NUCLEOTIDE SEQUENCE</scope>
    <source>
        <strain evidence="3">KCTC 19275</strain>
    </source>
</reference>